<name>D2U0S6_9GAMM</name>
<gene>
    <name evidence="1" type="ORF">ARN_21140</name>
</gene>
<sequence length="51" mass="5940">MFVFHNDEILKIIKLRERKMTEKGLMYHFDVNGGNGSLIGESGKRIFVKNK</sequence>
<dbReference type="EMBL" id="FN545218">
    <property type="protein sequence ID" value="CBA74068.1"/>
    <property type="molecule type" value="Genomic_DNA"/>
</dbReference>
<evidence type="ECO:0000313" key="1">
    <source>
        <dbReference type="EMBL" id="CBA74068.1"/>
    </source>
</evidence>
<reference evidence="1" key="1">
    <citation type="journal article" date="2010" name="Insect Mol. Biol.">
        <title>The draft genome sequence of Arsenophonus nasoniae, son-killer bacterium of Nasonia vitripennis, reveals genes associated with virulence and symbiosis.</title>
        <authorList>
            <person name="Wilkes T."/>
            <person name="Darby A.C."/>
            <person name="Choi J."/>
            <person name="Colborne J.K."/>
            <person name="Werren J.H."/>
            <person name="Hurst G.D.D."/>
        </authorList>
    </citation>
    <scope>NUCLEOTIDE SEQUENCE</scope>
</reference>
<organism evidence="1">
    <name type="scientific">Arsenophonus nasoniae</name>
    <name type="common">son-killer infecting Nasonia vitripennis</name>
    <dbReference type="NCBI Taxonomy" id="638"/>
    <lineage>
        <taxon>Bacteria</taxon>
        <taxon>Pseudomonadati</taxon>
        <taxon>Pseudomonadota</taxon>
        <taxon>Gammaproteobacteria</taxon>
        <taxon>Enterobacterales</taxon>
        <taxon>Morganellaceae</taxon>
        <taxon>Arsenophonus</taxon>
    </lineage>
</organism>
<accession>D2U0S6</accession>
<protein>
    <submittedName>
        <fullName evidence="1">Uncharacterized protein</fullName>
    </submittedName>
</protein>
<proteinExistence type="predicted"/>
<dbReference type="AlphaFoldDB" id="D2U0S6"/>